<feature type="coiled-coil region" evidence="8">
    <location>
        <begin position="155"/>
        <end position="182"/>
    </location>
</feature>
<feature type="coiled-coil region" evidence="8">
    <location>
        <begin position="49"/>
        <end position="76"/>
    </location>
</feature>
<dbReference type="GO" id="GO:0005737">
    <property type="term" value="C:cytoplasm"/>
    <property type="evidence" value="ECO:0007669"/>
    <property type="project" value="UniProtKB-SubCell"/>
</dbReference>
<dbReference type="EMBL" id="SWLB01000009">
    <property type="protein sequence ID" value="KAF3334848.1"/>
    <property type="molecule type" value="Genomic_DNA"/>
</dbReference>
<keyword evidence="8" id="KW-0175">Coiled coil</keyword>
<keyword evidence="5" id="KW-0597">Phosphoprotein</keyword>
<name>A0A833R849_9POAL</name>
<dbReference type="FunFam" id="1.20.58.1520:FF:000002">
    <property type="entry name" value="65-kDa microtubule-associated protein 6"/>
    <property type="match status" value="1"/>
</dbReference>
<organism evidence="10 11">
    <name type="scientific">Carex littledalei</name>
    <dbReference type="NCBI Taxonomy" id="544730"/>
    <lineage>
        <taxon>Eukaryota</taxon>
        <taxon>Viridiplantae</taxon>
        <taxon>Streptophyta</taxon>
        <taxon>Embryophyta</taxon>
        <taxon>Tracheophyta</taxon>
        <taxon>Spermatophyta</taxon>
        <taxon>Magnoliopsida</taxon>
        <taxon>Liliopsida</taxon>
        <taxon>Poales</taxon>
        <taxon>Cyperaceae</taxon>
        <taxon>Cyperoideae</taxon>
        <taxon>Cariceae</taxon>
        <taxon>Carex</taxon>
        <taxon>Carex subgen. Euthyceras</taxon>
    </lineage>
</organism>
<dbReference type="GO" id="GO:0008017">
    <property type="term" value="F:microtubule binding"/>
    <property type="evidence" value="ECO:0007669"/>
    <property type="project" value="InterPro"/>
</dbReference>
<dbReference type="InterPro" id="IPR007145">
    <property type="entry name" value="MAP65_Ase1_PRC1"/>
</dbReference>
<evidence type="ECO:0000256" key="6">
    <source>
        <dbReference type="ARBA" id="ARBA00022701"/>
    </source>
</evidence>
<evidence type="ECO:0000256" key="3">
    <source>
        <dbReference type="ARBA" id="ARBA00006187"/>
    </source>
</evidence>
<evidence type="ECO:0000256" key="7">
    <source>
        <dbReference type="ARBA" id="ARBA00023242"/>
    </source>
</evidence>
<dbReference type="Pfam" id="PF03999">
    <property type="entry name" value="MAP65_ASE1"/>
    <property type="match status" value="1"/>
</dbReference>
<feature type="region of interest" description="Disordered" evidence="9">
    <location>
        <begin position="496"/>
        <end position="534"/>
    </location>
</feature>
<evidence type="ECO:0000313" key="10">
    <source>
        <dbReference type="EMBL" id="KAF3334848.1"/>
    </source>
</evidence>
<protein>
    <submittedName>
        <fullName evidence="10">Microtubule-associated protein 3 isoform X2</fullName>
    </submittedName>
</protein>
<proteinExistence type="inferred from homology"/>
<sequence length="687" mass="78021">MTSLPKNHLSQMTTTCESLLDELQVIWNEIGESDPEKDMMLLELERECLEVYRRRVDLSNKRRAQLRQAIADSEAEIAAICSAMGERPVHIRQSNQNAGGLREELKVIVPQLEEMKKRKAERWGQFLEIIEQIKRISSEIGHSDFTSSDVALDQSDLSMRKLEELTKRLQALQKEKSDRLKQVFDYLKSLSTLCEVLGIDYKETVSGVHPSLDENEGSKCISDDTIARLECAIDRLREVKIQRMQKLQDLATTMLELWNLMDTPIEEQQLFQNVTCKIAASEHEITEPNTLSEDYISYVRAEVARLEQFKASKMKDLVLKKKTELEEHKRRAHLIGEDDCEAEFPVEAIEAGAIDASLVLEQIEAQISIVKEEAFSRKDILERVEKWLAACEEESWLEEYNKDENRYNAGRGAHLTLKRAEKARNMVNKIPAMVDNMVAKVTTWENERGMDFTYDGVRLLTMLEEYTILRQEKEQERKRQRDQKKLQGQLMAEQEALYGSKPSPSKPLNGKKTPKVSTGVPNRRQSLGGAMNQHAKTDIAHSNRAIRAAKKADEIGTLSPVSRGLDIAGLPVRKLSFNTTANNTSREAEVSRKPFTQVKPGNQLVSTTPVSKPLAALVPAEIEEENRPPKTVPIVPSKTPLSAPSPMQVACTPAPVTLKFEEENVKKLSPEVEFSFEERRLALYISR</sequence>
<gene>
    <name evidence="10" type="ORF">FCM35_KLT21452</name>
</gene>
<feature type="compositionally biased region" description="Polar residues" evidence="9">
    <location>
        <begin position="515"/>
        <end position="525"/>
    </location>
</feature>
<comment type="similarity">
    <text evidence="3">Belongs to the MAP65/ASE1 family.</text>
</comment>
<dbReference type="Gene3D" id="1.20.58.1520">
    <property type="match status" value="1"/>
</dbReference>
<comment type="caution">
    <text evidence="10">The sequence shown here is derived from an EMBL/GenBank/DDBJ whole genome shotgun (WGS) entry which is preliminary data.</text>
</comment>
<keyword evidence="4" id="KW-0963">Cytoplasm</keyword>
<dbReference type="GO" id="GO:0000226">
    <property type="term" value="P:microtubule cytoskeleton organization"/>
    <property type="evidence" value="ECO:0007669"/>
    <property type="project" value="InterPro"/>
</dbReference>
<dbReference type="Proteomes" id="UP000623129">
    <property type="component" value="Unassembled WGS sequence"/>
</dbReference>
<dbReference type="PANTHER" id="PTHR19321:SF7">
    <property type="entry name" value="65-KDA MICROTUBULE-ASSOCIATED PROTEIN 3"/>
    <property type="match status" value="1"/>
</dbReference>
<keyword evidence="7" id="KW-0539">Nucleus</keyword>
<comment type="subcellular location">
    <subcellularLocation>
        <location evidence="2">Cytoplasm</location>
    </subcellularLocation>
    <subcellularLocation>
        <location evidence="1">Nucleus</location>
    </subcellularLocation>
</comment>
<accession>A0A833R849</accession>
<dbReference type="AlphaFoldDB" id="A0A833R849"/>
<evidence type="ECO:0000313" key="11">
    <source>
        <dbReference type="Proteomes" id="UP000623129"/>
    </source>
</evidence>
<evidence type="ECO:0000256" key="4">
    <source>
        <dbReference type="ARBA" id="ARBA00022490"/>
    </source>
</evidence>
<evidence type="ECO:0000256" key="9">
    <source>
        <dbReference type="SAM" id="MobiDB-lite"/>
    </source>
</evidence>
<evidence type="ECO:0000256" key="5">
    <source>
        <dbReference type="ARBA" id="ARBA00022553"/>
    </source>
</evidence>
<dbReference type="GO" id="GO:0005634">
    <property type="term" value="C:nucleus"/>
    <property type="evidence" value="ECO:0007669"/>
    <property type="project" value="UniProtKB-SubCell"/>
</dbReference>
<reference evidence="10" key="1">
    <citation type="submission" date="2020-01" db="EMBL/GenBank/DDBJ databases">
        <title>Genome sequence of Kobresia littledalei, the first chromosome-level genome in the family Cyperaceae.</title>
        <authorList>
            <person name="Qu G."/>
        </authorList>
    </citation>
    <scope>NUCLEOTIDE SEQUENCE</scope>
    <source>
        <strain evidence="10">C.B.Clarke</strain>
        <tissue evidence="10">Leaf</tissue>
    </source>
</reference>
<evidence type="ECO:0000256" key="2">
    <source>
        <dbReference type="ARBA" id="ARBA00004496"/>
    </source>
</evidence>
<dbReference type="PANTHER" id="PTHR19321">
    <property type="entry name" value="PROTEIN REGULATOR OF CYTOKINESIS 1 PRC1-RELATED"/>
    <property type="match status" value="1"/>
</dbReference>
<keyword evidence="11" id="KW-1185">Reference proteome</keyword>
<keyword evidence="6" id="KW-0493">Microtubule</keyword>
<dbReference type="OrthoDB" id="642895at2759"/>
<dbReference type="GO" id="GO:0005819">
    <property type="term" value="C:spindle"/>
    <property type="evidence" value="ECO:0007669"/>
    <property type="project" value="TreeGrafter"/>
</dbReference>
<evidence type="ECO:0000256" key="8">
    <source>
        <dbReference type="SAM" id="Coils"/>
    </source>
</evidence>
<dbReference type="GO" id="GO:0005874">
    <property type="term" value="C:microtubule"/>
    <property type="evidence" value="ECO:0007669"/>
    <property type="project" value="UniProtKB-KW"/>
</dbReference>
<evidence type="ECO:0000256" key="1">
    <source>
        <dbReference type="ARBA" id="ARBA00004123"/>
    </source>
</evidence>